<dbReference type="BioCyc" id="TSAC1094508:GLMA-1495-MONOMER"/>
<gene>
    <name evidence="2" type="ordered locus">Tsac_1473</name>
</gene>
<reference evidence="2 3" key="1">
    <citation type="journal article" date="2014" name="Appl. Environ. Microbiol.">
        <title>Profile of Secreted Hydrolases, Associated Proteins, and SlpA in Thermoanaerobacterium saccharolyticum during the Degradation of Hemicellulose.</title>
        <authorList>
            <person name="Currie D.H."/>
            <person name="Guss A.M."/>
            <person name="Herring C.D."/>
            <person name="Giannone R.J."/>
            <person name="Johnson C.M."/>
            <person name="Lankford P.K."/>
            <person name="Brown S.D."/>
            <person name="Hettich R.L."/>
            <person name="Lynd L.R."/>
        </authorList>
    </citation>
    <scope>NUCLEOTIDE SEQUENCE [LARGE SCALE GENOMIC DNA]</scope>
    <source>
        <strain evidence="3">DSM 8691 / JW/SL-YS485</strain>
    </source>
</reference>
<organism evidence="2 3">
    <name type="scientific">Thermoanaerobacterium saccharolyticum (strain DSM 8691 / JW/SL-YS485)</name>
    <dbReference type="NCBI Taxonomy" id="1094508"/>
    <lineage>
        <taxon>Bacteria</taxon>
        <taxon>Bacillati</taxon>
        <taxon>Bacillota</taxon>
        <taxon>Clostridia</taxon>
        <taxon>Thermoanaerobacterales</taxon>
        <taxon>Thermoanaerobacteraceae</taxon>
        <taxon>Thermoanaerobacterium</taxon>
    </lineage>
</organism>
<evidence type="ECO:0000313" key="3">
    <source>
        <dbReference type="Proteomes" id="UP000006178"/>
    </source>
</evidence>
<dbReference type="AlphaFoldDB" id="I3VVD5"/>
<name>I3VVD5_THESW</name>
<dbReference type="Proteomes" id="UP000006178">
    <property type="component" value="Chromosome"/>
</dbReference>
<protein>
    <recommendedName>
        <fullName evidence="1">DUF2399 domain-containing protein</fullName>
    </recommendedName>
</protein>
<dbReference type="eggNOG" id="COG4924">
    <property type="taxonomic scope" value="Bacteria"/>
</dbReference>
<accession>I3VVD5</accession>
<feature type="domain" description="DUF2399" evidence="1">
    <location>
        <begin position="23"/>
        <end position="123"/>
    </location>
</feature>
<dbReference type="STRING" id="1094508.Tsac_1473"/>
<proteinExistence type="predicted"/>
<sequence>MYTIFEEYRLIDTLESYFDKKLTSLLDMLYKNDTDIYYSGDFDPEGLQIAQRLFKRYPDRFHFWRYDVEDYIKALSDKTLFESRLKMIDKIDTVQLKPLTDKMRLLRKTGYQELIVDDIIKDVLAII</sequence>
<dbReference type="InterPro" id="IPR024465">
    <property type="entry name" value="DUF2399"/>
</dbReference>
<dbReference type="RefSeq" id="WP_014758351.1">
    <property type="nucleotide sequence ID" value="NC_017992.1"/>
</dbReference>
<dbReference type="Pfam" id="PF09664">
    <property type="entry name" value="DUF2399"/>
    <property type="match status" value="1"/>
</dbReference>
<evidence type="ECO:0000313" key="2">
    <source>
        <dbReference type="EMBL" id="AFK86480.1"/>
    </source>
</evidence>
<dbReference type="EMBL" id="CP003184">
    <property type="protein sequence ID" value="AFK86480.1"/>
    <property type="molecule type" value="Genomic_DNA"/>
</dbReference>
<keyword evidence="3" id="KW-1185">Reference proteome</keyword>
<dbReference type="PATRIC" id="fig|1094508.3.peg.1493"/>
<dbReference type="KEGG" id="tsh:Tsac_1473"/>
<evidence type="ECO:0000259" key="1">
    <source>
        <dbReference type="Pfam" id="PF09664"/>
    </source>
</evidence>